<sequence length="413" mass="44280">MSILDKFEQLRHTFERVGSGGHNPFSVAFDRIDSATEGVVDGRRVILLGTNNYLGLTFDAHGIEESVRAVQTQGTGTTGSRVANGSYAGHRQLEHDLAAFFGRRHGMVFSTGYQANLGMLSTVVGRGDHLILDSDSHASIYDGARLGHAEVIRFRHSDPEDLYKRLRRLQGTPGSKLVVVEGIYSMLGDVAPLREIAAVKREMGAYLMVDEAHSMGVLGEHGRGLAEAAGVEADVDFIVGTFSKSLGSVGGFCVSDIEGFDILRVASRPYMFTASLPPAVIASTRSALQRLAEDKALRTRLNDNAHRLHGGLQRLGLHVGPHVSPVVSVELEDVEVAVRCWNALLDGGIYLNLALPPATPTSRPLLRASVSAAHSPQQIDAAIEQFARVTRELGALPAEAPQIDFAPAHASAG</sequence>
<evidence type="ECO:0000313" key="7">
    <source>
        <dbReference type="Proteomes" id="UP000653472"/>
    </source>
</evidence>
<dbReference type="InterPro" id="IPR015424">
    <property type="entry name" value="PyrdxlP-dep_Trfase"/>
</dbReference>
<dbReference type="AlphaFoldDB" id="A0A970B5E0"/>
<dbReference type="InterPro" id="IPR004839">
    <property type="entry name" value="Aminotransferase_I/II_large"/>
</dbReference>
<evidence type="ECO:0000313" key="6">
    <source>
        <dbReference type="EMBL" id="NKF23302.1"/>
    </source>
</evidence>
<keyword evidence="3 4" id="KW-0663">Pyridoxal phosphate</keyword>
<proteinExistence type="inferred from homology"/>
<dbReference type="PANTHER" id="PTHR13693:SF3">
    <property type="entry name" value="LD36009P"/>
    <property type="match status" value="1"/>
</dbReference>
<accession>A0A970B5E0</accession>
<evidence type="ECO:0000259" key="5">
    <source>
        <dbReference type="Pfam" id="PF00155"/>
    </source>
</evidence>
<comment type="similarity">
    <text evidence="4">Belongs to the class-II pyridoxal-phosphate-dependent aminotransferase family.</text>
</comment>
<dbReference type="PANTHER" id="PTHR13693">
    <property type="entry name" value="CLASS II AMINOTRANSFERASE/8-AMINO-7-OXONONANOATE SYNTHASE"/>
    <property type="match status" value="1"/>
</dbReference>
<dbReference type="EMBL" id="JAAVXB010000007">
    <property type="protein sequence ID" value="NKF23302.1"/>
    <property type="molecule type" value="Genomic_DNA"/>
</dbReference>
<comment type="caution">
    <text evidence="6">The sequence shown here is derived from an EMBL/GenBank/DDBJ whole genome shotgun (WGS) entry which is preliminary data.</text>
</comment>
<evidence type="ECO:0000256" key="3">
    <source>
        <dbReference type="ARBA" id="ARBA00022898"/>
    </source>
</evidence>
<feature type="domain" description="Aminotransferase class I/classII large" evidence="5">
    <location>
        <begin position="44"/>
        <end position="385"/>
    </location>
</feature>
<dbReference type="InterPro" id="IPR015422">
    <property type="entry name" value="PyrdxlP-dep_Trfase_small"/>
</dbReference>
<dbReference type="InterPro" id="IPR050087">
    <property type="entry name" value="AON_synthase_class-II"/>
</dbReference>
<dbReference type="Gene3D" id="3.40.640.10">
    <property type="entry name" value="Type I PLP-dependent aspartate aminotransferase-like (Major domain)"/>
    <property type="match status" value="1"/>
</dbReference>
<keyword evidence="6" id="KW-0032">Aminotransferase</keyword>
<comment type="cofactor">
    <cofactor evidence="1 4">
        <name>pyridoxal 5'-phosphate</name>
        <dbReference type="ChEBI" id="CHEBI:597326"/>
    </cofactor>
</comment>
<dbReference type="PROSITE" id="PS00599">
    <property type="entry name" value="AA_TRANSFER_CLASS_2"/>
    <property type="match status" value="1"/>
</dbReference>
<dbReference type="InterPro" id="IPR001917">
    <property type="entry name" value="Aminotrans_II_pyridoxalP_BS"/>
</dbReference>
<dbReference type="GO" id="GO:0008483">
    <property type="term" value="F:transaminase activity"/>
    <property type="evidence" value="ECO:0007669"/>
    <property type="project" value="UniProtKB-KW"/>
</dbReference>
<reference evidence="6" key="1">
    <citation type="submission" date="2020-03" db="EMBL/GenBank/DDBJ databases">
        <title>Solimonas marina sp. nov., isolated from deep seawater of the Pacific Ocean.</title>
        <authorList>
            <person name="Liu X."/>
            <person name="Lai Q."/>
            <person name="Sun F."/>
            <person name="Gai Y."/>
            <person name="Li G."/>
            <person name="Shao Z."/>
        </authorList>
    </citation>
    <scope>NUCLEOTIDE SEQUENCE</scope>
    <source>
        <strain evidence="6">C16B3</strain>
    </source>
</reference>
<evidence type="ECO:0000256" key="4">
    <source>
        <dbReference type="RuleBase" id="RU003693"/>
    </source>
</evidence>
<dbReference type="Pfam" id="PF00155">
    <property type="entry name" value="Aminotran_1_2"/>
    <property type="match status" value="1"/>
</dbReference>
<protein>
    <submittedName>
        <fullName evidence="6">Pyridoxal phosphate-dependent aminotransferase family protein</fullName>
    </submittedName>
</protein>
<gene>
    <name evidence="6" type="ORF">G7Y82_13355</name>
</gene>
<evidence type="ECO:0000256" key="1">
    <source>
        <dbReference type="ARBA" id="ARBA00001933"/>
    </source>
</evidence>
<dbReference type="Gene3D" id="3.90.1150.10">
    <property type="entry name" value="Aspartate Aminotransferase, domain 1"/>
    <property type="match status" value="1"/>
</dbReference>
<dbReference type="InterPro" id="IPR015421">
    <property type="entry name" value="PyrdxlP-dep_Trfase_major"/>
</dbReference>
<dbReference type="GO" id="GO:0030170">
    <property type="term" value="F:pyridoxal phosphate binding"/>
    <property type="evidence" value="ECO:0007669"/>
    <property type="project" value="InterPro"/>
</dbReference>
<evidence type="ECO:0000256" key="2">
    <source>
        <dbReference type="ARBA" id="ARBA00022679"/>
    </source>
</evidence>
<dbReference type="Proteomes" id="UP000653472">
    <property type="component" value="Unassembled WGS sequence"/>
</dbReference>
<organism evidence="6 7">
    <name type="scientific">Solimonas marina</name>
    <dbReference type="NCBI Taxonomy" id="2714601"/>
    <lineage>
        <taxon>Bacteria</taxon>
        <taxon>Pseudomonadati</taxon>
        <taxon>Pseudomonadota</taxon>
        <taxon>Gammaproteobacteria</taxon>
        <taxon>Nevskiales</taxon>
        <taxon>Nevskiaceae</taxon>
        <taxon>Solimonas</taxon>
    </lineage>
</organism>
<dbReference type="SUPFAM" id="SSF53383">
    <property type="entry name" value="PLP-dependent transferases"/>
    <property type="match status" value="1"/>
</dbReference>
<keyword evidence="2" id="KW-0808">Transferase</keyword>
<name>A0A970B5E0_9GAMM</name>
<dbReference type="NCBIfam" id="NF047599">
    <property type="entry name" value="SerpalmtaseBetaP"/>
    <property type="match status" value="1"/>
</dbReference>
<dbReference type="RefSeq" id="WP_168148625.1">
    <property type="nucleotide sequence ID" value="NZ_JAAVXB010000007.1"/>
</dbReference>
<keyword evidence="7" id="KW-1185">Reference proteome</keyword>